<feature type="region of interest" description="Disordered" evidence="1">
    <location>
        <begin position="77"/>
        <end position="104"/>
    </location>
</feature>
<reference evidence="2 3" key="1">
    <citation type="journal article" date="2024" name="Plant Biotechnol. J.">
        <title>Dendrobium thyrsiflorum genome and its molecular insights into genes involved in important horticultural traits.</title>
        <authorList>
            <person name="Chen B."/>
            <person name="Wang J.Y."/>
            <person name="Zheng P.J."/>
            <person name="Li K.L."/>
            <person name="Liang Y.M."/>
            <person name="Chen X.F."/>
            <person name="Zhang C."/>
            <person name="Zhao X."/>
            <person name="He X."/>
            <person name="Zhang G.Q."/>
            <person name="Liu Z.J."/>
            <person name="Xu Q."/>
        </authorList>
    </citation>
    <scope>NUCLEOTIDE SEQUENCE [LARGE SCALE GENOMIC DNA]</scope>
    <source>
        <strain evidence="2">GZMU011</strain>
    </source>
</reference>
<keyword evidence="3" id="KW-1185">Reference proteome</keyword>
<gene>
    <name evidence="2" type="ORF">M5K25_013906</name>
</gene>
<protein>
    <submittedName>
        <fullName evidence="2">Uncharacterized protein</fullName>
    </submittedName>
</protein>
<dbReference type="Proteomes" id="UP001552299">
    <property type="component" value="Unassembled WGS sequence"/>
</dbReference>
<comment type="caution">
    <text evidence="2">The sequence shown here is derived from an EMBL/GenBank/DDBJ whole genome shotgun (WGS) entry which is preliminary data.</text>
</comment>
<feature type="compositionally biased region" description="Basic residues" evidence="1">
    <location>
        <begin position="239"/>
        <end position="250"/>
    </location>
</feature>
<name>A0ABD0UU17_DENTH</name>
<evidence type="ECO:0000256" key="1">
    <source>
        <dbReference type="SAM" id="MobiDB-lite"/>
    </source>
</evidence>
<dbReference type="AlphaFoldDB" id="A0ABD0UU17"/>
<evidence type="ECO:0000313" key="2">
    <source>
        <dbReference type="EMBL" id="KAL0916399.1"/>
    </source>
</evidence>
<accession>A0ABD0UU17</accession>
<dbReference type="EMBL" id="JANQDX010000011">
    <property type="protein sequence ID" value="KAL0916399.1"/>
    <property type="molecule type" value="Genomic_DNA"/>
</dbReference>
<proteinExistence type="predicted"/>
<feature type="compositionally biased region" description="Basic residues" evidence="1">
    <location>
        <begin position="93"/>
        <end position="104"/>
    </location>
</feature>
<evidence type="ECO:0000313" key="3">
    <source>
        <dbReference type="Proteomes" id="UP001552299"/>
    </source>
</evidence>
<feature type="compositionally biased region" description="Low complexity" evidence="1">
    <location>
        <begin position="82"/>
        <end position="91"/>
    </location>
</feature>
<feature type="region of interest" description="Disordered" evidence="1">
    <location>
        <begin position="216"/>
        <end position="250"/>
    </location>
</feature>
<sequence>MAGCAVTTGRVEVHACNGCGKQSEDKAISTCTPEGLAIVLCSPRALLSFPSFMINNFLLPLPSASPAPLIVSLTRPPPSPAVSPTSTSLSRPPKPHRPKPQRHLPLHPHYIGKLCMRDPDVDHGFLYDDQGRVDILGSPFFDVEFGNDRTADEYVDRIIYQLSLVIEDRIPSSRWYIVGTPPTSPNPVTSPAATTLRATINNFLLPLPSASPAPLIVSLTRSPPPPAVSPTSTSLSRPPKPHRPKPQRHLPLHPHYLSKLCMRDPDVDHGFLYDDQGRVNILGSPFFDVEFGNDRTADEYVDRIIYQLSLDIEDQIPSGRWYIVSAPPTSPNSSFTLFSRKPKAVGNRHSVPNAIARGRKVQIATGSVVSLGILSGDFVPHVCSVWLVASARLWFLLFFLPQGFRWQGLASSSARLSLARLGFFFRKEDRGFRLPTLASGFVRKCPQLFPDIPSGIPIFGLQHLLIQNLLTKSHK</sequence>
<organism evidence="2 3">
    <name type="scientific">Dendrobium thyrsiflorum</name>
    <name type="common">Pinecone-like raceme dendrobium</name>
    <name type="synonym">Orchid</name>
    <dbReference type="NCBI Taxonomy" id="117978"/>
    <lineage>
        <taxon>Eukaryota</taxon>
        <taxon>Viridiplantae</taxon>
        <taxon>Streptophyta</taxon>
        <taxon>Embryophyta</taxon>
        <taxon>Tracheophyta</taxon>
        <taxon>Spermatophyta</taxon>
        <taxon>Magnoliopsida</taxon>
        <taxon>Liliopsida</taxon>
        <taxon>Asparagales</taxon>
        <taxon>Orchidaceae</taxon>
        <taxon>Epidendroideae</taxon>
        <taxon>Malaxideae</taxon>
        <taxon>Dendrobiinae</taxon>
        <taxon>Dendrobium</taxon>
    </lineage>
</organism>